<keyword evidence="16" id="KW-1185">Reference proteome</keyword>
<comment type="caution">
    <text evidence="15">The sequence shown here is derived from an EMBL/GenBank/DDBJ whole genome shotgun (WGS) entry which is preliminary data.</text>
</comment>
<dbReference type="InterPro" id="IPR002035">
    <property type="entry name" value="VWF_A"/>
</dbReference>
<gene>
    <name evidence="15" type="ORF">DFH01_06995</name>
</gene>
<dbReference type="PRINTS" id="PR01186">
    <property type="entry name" value="INTEGRINB"/>
</dbReference>
<dbReference type="InterPro" id="IPR036465">
    <property type="entry name" value="vWFA_dom_sf"/>
</dbReference>
<dbReference type="InterPro" id="IPR002126">
    <property type="entry name" value="Cadherin-like_dom"/>
</dbReference>
<evidence type="ECO:0000259" key="14">
    <source>
        <dbReference type="PROSITE" id="PS50268"/>
    </source>
</evidence>
<dbReference type="InterPro" id="IPR013517">
    <property type="entry name" value="FG-GAP"/>
</dbReference>
<evidence type="ECO:0000313" key="15">
    <source>
        <dbReference type="EMBL" id="PWS38984.1"/>
    </source>
</evidence>
<evidence type="ECO:0000256" key="6">
    <source>
        <dbReference type="ARBA" id="ARBA00022729"/>
    </source>
</evidence>
<dbReference type="SUPFAM" id="SSF53300">
    <property type="entry name" value="vWA-like"/>
    <property type="match status" value="1"/>
</dbReference>
<dbReference type="PROSITE" id="PS51470">
    <property type="entry name" value="FG_GAP"/>
    <property type="match status" value="4"/>
</dbReference>
<feature type="compositionally biased region" description="Gly residues" evidence="12">
    <location>
        <begin position="715"/>
        <end position="724"/>
    </location>
</feature>
<evidence type="ECO:0000256" key="2">
    <source>
        <dbReference type="ARBA" id="ARBA00004613"/>
    </source>
</evidence>
<dbReference type="SMART" id="SM00191">
    <property type="entry name" value="Int_alpha"/>
    <property type="match status" value="7"/>
</dbReference>
<dbReference type="PROSITE" id="PS50268">
    <property type="entry name" value="CADHERIN_2"/>
    <property type="match status" value="1"/>
</dbReference>
<dbReference type="PANTHER" id="PTHR38340:SF1">
    <property type="entry name" value="S-LAYER PROTEIN"/>
    <property type="match status" value="1"/>
</dbReference>
<dbReference type="InterPro" id="IPR011049">
    <property type="entry name" value="Serralysin-like_metalloprot_C"/>
</dbReference>
<sequence>MPLPVTKVFLVGATAGSGGYVLTPEETGDMAYVATGFPSASWVTTIGDIDGDGIAEIVAGVPGNGDQEIGGGRVYIEMGGAAGGSSFKLGDNLTSIRLDGAFPDDHVGSAVAATGDMNGNGLQELLVGAPEADRNGETDSGVAYLFFTPTAPGSTDLKDLDDAGSNEGFAMFGEAGGDMAGYAVAGIADLNGDGRADLVVGAPGSDAGGTDGGAAYVVWGKATRAGVELANVAAGTGGYRITGVAGEAAGSALATLGDLNGDGKAEILVGAPGADGGAGAAYVVFGKGTTAEVDLADVAAGTGGFRITGANPGEAAGMRLAALGDVNGDGLADMLLGSTGLAYVVFGKADTAEVSLADVANGLGGFAILPESWGDLDDIAVAGGGDLNRDGVNDIVIGASHNGEGGFDAGAVYVVWGGGSGTVDLAMIAEGAGGAKVVGSAGSYTGSSVAVAPDLDGDGAADLVIGSPGAALEQVSILYAPDSWQPDDNVYGTNGDDLLGAGSGSRHLVGEGDDSIYAFAGADSISAGGGHDLLDGGADADTMRGGAGDDVYVVDVAEDVVLEEAGGGADTVDATVSYILGDGVEALRLTVAGLAGTGNAGDNLLFGSTGDDTLEGAEGADTLAGDAGNDSLDGGAGADSMAGGTGNDAYAVDDAGDVIEEAPGAGADTMVASIETALGTNLEVLVLAGAAHAGSGNDGANTLVGGAGDDSLSGLGGGDSLVGDGGDDRLDGGTGADSMAGGAGNDLYIVDNLLDRAIEAAGGGADTVVSAVDFTLGTEVEALVLTEPGHKGMGNALGNAITGTSGADTLDGAGGADTLAGGAGDDVYVVDSGADAIVEDAAGGHDLVRSAVTYVLGAELEDLVLTTPGVSGTGNAGNNALTGTAGGDTLDGAGGDDTMTGGGGNDAYRVDGAGDMIVEAAGGGADTVFASFDTTLAADVEVLALEGEAHHATGNEGDNRLIGGVGEDSLEALGGADTLDGGAGADTMAGGLGDDTYVISDPGDVVLELPGEGFDTVVVSTDWVLADGIEGVQLVGSGHVLTGNAGANTLSGNSGDDTLDGASGDDILLGGDGNDVLVGDDGLDTLSGGSGDDRFELHGSAAHVEDFLGEDTIDASDALGDSYIDLSGDTQTEIEDQLCDFGQGGSTAGPLDLQFLQDLTGSFGDDIAMVRSLVPQIVLALQTVQPNSTYGVSSFRDKAFGGFGNVGDWVYRQETALANDTAALLASYTAMAAGGGADGSEAQIEALMQLALHVTDVGFRTNSARFVVLFTDASYHAAGDGLAAGIPLPNNGDGVLDGTPPGTGEDYPAIAQVKAALEAANIIPIFAVAGGFVGDYQNLVTQLGRGAAVTLSADSSNVVSAITTGLTAVTQTRIEDAWGGEGADTLKGNSAANELRGAAGNDSLDGGENDDTLIGGDGADTMAGGGGIDMACFDLDWKEYEIGRDSVSGAWSLTHAGLTAVVTSDVETLRFGAGPAALVVDLVAAADAVASAAPVIATVTEAGTDEDADPATLQLAENLPAGTVVALLVATDANLPMGDALSAALVLGDGTPDLASPFELVAVAGGWELRSTAPLDFETSPGFTLRLAVTDLAGHVATQDVTVGVLDVEEGIFGTADADSLAGTALDDLMRGLGGGDTLVGQAGADTLDGGTGADRMAGGAGNDEYRVDDIADRVLETRTGGADTVCSALSWTLGAHQEDLVLTGDAAIDGTGNDLANVITGNDAANVLTGAGRADTMAGGGGDDLYLVDATDLLVEQPGGGHDTVVANATFALADNIEDLRFNGSANVRGDGNAENNSIRGNVGNNRLVGYDGDDTLFGSLGNDTLQGGEGADSLVGSEGVDRLDGGNGDDTYVIADADLVVELPNAGIDTVLSAISYVLPGAVENLSLLGTHDLSGIGNALANVLNGNSGANLLRGLGEADRVSGGGGADTMDGGLGADTLTGGGGFDRFLWQDPGEGADIVTDFRSGEDHVAFRTGGFGGLAVGALDPAHFAKDAPGAALPQFVYEETTGTLTWDADGTDVGEAFTIAVFANLPILGAADIQLIA</sequence>
<evidence type="ECO:0000256" key="10">
    <source>
        <dbReference type="ARBA" id="ARBA00023157"/>
    </source>
</evidence>
<evidence type="ECO:0000259" key="13">
    <source>
        <dbReference type="PROSITE" id="PS50234"/>
    </source>
</evidence>
<keyword evidence="9" id="KW-0472">Membrane</keyword>
<dbReference type="InterPro" id="IPR015919">
    <property type="entry name" value="Cadherin-like_sf"/>
</dbReference>
<evidence type="ECO:0000256" key="11">
    <source>
        <dbReference type="ARBA" id="ARBA00023180"/>
    </source>
</evidence>
<dbReference type="InterPro" id="IPR018511">
    <property type="entry name" value="Hemolysin-typ_Ca-bd_CS"/>
</dbReference>
<name>A0A317FIR3_9PROT</name>
<accession>A0A317FIR3</accession>
<keyword evidence="5" id="KW-0812">Transmembrane</keyword>
<organism evidence="15 16">
    <name type="scientific">Falsiroseomonas bella</name>
    <dbReference type="NCBI Taxonomy" id="2184016"/>
    <lineage>
        <taxon>Bacteria</taxon>
        <taxon>Pseudomonadati</taxon>
        <taxon>Pseudomonadota</taxon>
        <taxon>Alphaproteobacteria</taxon>
        <taxon>Acetobacterales</taxon>
        <taxon>Roseomonadaceae</taxon>
        <taxon>Falsiroseomonas</taxon>
    </lineage>
</organism>
<dbReference type="GO" id="GO:0005509">
    <property type="term" value="F:calcium ion binding"/>
    <property type="evidence" value="ECO:0007669"/>
    <property type="project" value="InterPro"/>
</dbReference>
<keyword evidence="6" id="KW-0732">Signal</keyword>
<dbReference type="SUPFAM" id="SSF51120">
    <property type="entry name" value="beta-Roll"/>
    <property type="match status" value="9"/>
</dbReference>
<keyword evidence="8" id="KW-0401">Integrin</keyword>
<dbReference type="Pfam" id="PF00353">
    <property type="entry name" value="HemolysinCabind"/>
    <property type="match status" value="13"/>
</dbReference>
<comment type="subcellular location">
    <subcellularLocation>
        <location evidence="1">Membrane</location>
        <topology evidence="1">Single-pass type I membrane protein</topology>
    </subcellularLocation>
    <subcellularLocation>
        <location evidence="2">Secreted</location>
    </subcellularLocation>
</comment>
<dbReference type="InterPro" id="IPR015812">
    <property type="entry name" value="Integrin_bsu"/>
</dbReference>
<evidence type="ECO:0000256" key="12">
    <source>
        <dbReference type="SAM" id="MobiDB-lite"/>
    </source>
</evidence>
<dbReference type="CDD" id="cd11304">
    <property type="entry name" value="Cadherin_repeat"/>
    <property type="match status" value="1"/>
</dbReference>
<dbReference type="Gene3D" id="3.40.50.410">
    <property type="entry name" value="von Willebrand factor, type A domain"/>
    <property type="match status" value="1"/>
</dbReference>
<evidence type="ECO:0000256" key="8">
    <source>
        <dbReference type="ARBA" id="ARBA00023037"/>
    </source>
</evidence>
<dbReference type="Gene3D" id="2.130.10.130">
    <property type="entry name" value="Integrin alpha, N-terminal"/>
    <property type="match status" value="3"/>
</dbReference>
<evidence type="ECO:0000256" key="7">
    <source>
        <dbReference type="ARBA" id="ARBA00022737"/>
    </source>
</evidence>
<keyword evidence="10" id="KW-1015">Disulfide bond</keyword>
<dbReference type="Proteomes" id="UP000245765">
    <property type="component" value="Unassembled WGS sequence"/>
</dbReference>
<protein>
    <recommendedName>
        <fullName evidence="17">VWFA domain-containing protein</fullName>
    </recommendedName>
</protein>
<feature type="compositionally biased region" description="Low complexity" evidence="12">
    <location>
        <begin position="624"/>
        <end position="640"/>
    </location>
</feature>
<evidence type="ECO:0000256" key="4">
    <source>
        <dbReference type="ARBA" id="ARBA00022525"/>
    </source>
</evidence>
<dbReference type="InterPro" id="IPR002369">
    <property type="entry name" value="Integrin_bsu_VWA"/>
</dbReference>
<dbReference type="Gene3D" id="2.150.10.10">
    <property type="entry name" value="Serralysin-like metalloprotease, C-terminal"/>
    <property type="match status" value="8"/>
</dbReference>
<feature type="region of interest" description="Disordered" evidence="12">
    <location>
        <begin position="616"/>
        <end position="640"/>
    </location>
</feature>
<dbReference type="PROSITE" id="PS50234">
    <property type="entry name" value="VWFA"/>
    <property type="match status" value="1"/>
</dbReference>
<evidence type="ECO:0000313" key="16">
    <source>
        <dbReference type="Proteomes" id="UP000245765"/>
    </source>
</evidence>
<dbReference type="EMBL" id="QGNA01000001">
    <property type="protein sequence ID" value="PWS38984.1"/>
    <property type="molecule type" value="Genomic_DNA"/>
</dbReference>
<feature type="domain" description="Cadherin" evidence="14">
    <location>
        <begin position="1507"/>
        <end position="1621"/>
    </location>
</feature>
<keyword evidence="4" id="KW-0964">Secreted</keyword>
<dbReference type="InterPro" id="IPR013519">
    <property type="entry name" value="Int_alpha_beta-p"/>
</dbReference>
<dbReference type="Pfam" id="PF00362">
    <property type="entry name" value="Integrin_beta"/>
    <property type="match status" value="1"/>
</dbReference>
<dbReference type="PRINTS" id="PR00313">
    <property type="entry name" value="CABNDNGRPT"/>
</dbReference>
<evidence type="ECO:0008006" key="17">
    <source>
        <dbReference type="Google" id="ProtNLM"/>
    </source>
</evidence>
<proteinExistence type="inferred from homology"/>
<dbReference type="GO" id="GO:0007156">
    <property type="term" value="P:homophilic cell adhesion via plasma membrane adhesion molecules"/>
    <property type="evidence" value="ECO:0007669"/>
    <property type="project" value="InterPro"/>
</dbReference>
<feature type="region of interest" description="Disordered" evidence="12">
    <location>
        <begin position="715"/>
        <end position="737"/>
    </location>
</feature>
<dbReference type="OrthoDB" id="7270858at2"/>
<evidence type="ECO:0000256" key="3">
    <source>
        <dbReference type="ARBA" id="ARBA00007449"/>
    </source>
</evidence>
<dbReference type="GO" id="GO:0007229">
    <property type="term" value="P:integrin-mediated signaling pathway"/>
    <property type="evidence" value="ECO:0007669"/>
    <property type="project" value="UniProtKB-KW"/>
</dbReference>
<dbReference type="PROSITE" id="PS00330">
    <property type="entry name" value="HEMOLYSIN_CALCIUM"/>
    <property type="match status" value="9"/>
</dbReference>
<dbReference type="SUPFAM" id="SSF49313">
    <property type="entry name" value="Cadherin-like"/>
    <property type="match status" value="1"/>
</dbReference>
<dbReference type="Pfam" id="PF01839">
    <property type="entry name" value="FG-GAP"/>
    <property type="match status" value="6"/>
</dbReference>
<keyword evidence="7" id="KW-0677">Repeat</keyword>
<evidence type="ECO:0000256" key="9">
    <source>
        <dbReference type="ARBA" id="ARBA00023136"/>
    </source>
</evidence>
<comment type="similarity">
    <text evidence="3">Belongs to the integrin beta chain family.</text>
</comment>
<reference evidence="16" key="1">
    <citation type="submission" date="2018-05" db="EMBL/GenBank/DDBJ databases">
        <authorList>
            <person name="Du Z."/>
            <person name="Wang X."/>
        </authorList>
    </citation>
    <scope>NUCLEOTIDE SEQUENCE [LARGE SCALE GENOMIC DNA]</scope>
    <source>
        <strain evidence="16">CQN31</strain>
    </source>
</reference>
<evidence type="ECO:0000256" key="5">
    <source>
        <dbReference type="ARBA" id="ARBA00022692"/>
    </source>
</evidence>
<dbReference type="InterPro" id="IPR050557">
    <property type="entry name" value="RTX_toxin/Mannuronan_C5-epim"/>
</dbReference>
<evidence type="ECO:0000256" key="1">
    <source>
        <dbReference type="ARBA" id="ARBA00004479"/>
    </source>
</evidence>
<dbReference type="SUPFAM" id="SSF69318">
    <property type="entry name" value="Integrin alpha N-terminal domain"/>
    <property type="match status" value="2"/>
</dbReference>
<dbReference type="GO" id="GO:0005576">
    <property type="term" value="C:extracellular region"/>
    <property type="evidence" value="ECO:0007669"/>
    <property type="project" value="UniProtKB-SubCell"/>
</dbReference>
<dbReference type="RefSeq" id="WP_109869605.1">
    <property type="nucleotide sequence ID" value="NZ_QGNA01000001.1"/>
</dbReference>
<dbReference type="PANTHER" id="PTHR38340">
    <property type="entry name" value="S-LAYER PROTEIN"/>
    <property type="match status" value="1"/>
</dbReference>
<dbReference type="InterPro" id="IPR028994">
    <property type="entry name" value="Integrin_alpha_N"/>
</dbReference>
<feature type="domain" description="VWFA" evidence="13">
    <location>
        <begin position="1152"/>
        <end position="1366"/>
    </location>
</feature>
<dbReference type="SMART" id="SM00187">
    <property type="entry name" value="INB"/>
    <property type="match status" value="1"/>
</dbReference>
<dbReference type="InterPro" id="IPR001343">
    <property type="entry name" value="Hemolysn_Ca-bd"/>
</dbReference>
<keyword evidence="11" id="KW-0325">Glycoprotein</keyword>
<dbReference type="GO" id="GO:0016020">
    <property type="term" value="C:membrane"/>
    <property type="evidence" value="ECO:0007669"/>
    <property type="project" value="UniProtKB-SubCell"/>
</dbReference>